<evidence type="ECO:0000313" key="4">
    <source>
        <dbReference type="Proteomes" id="UP001147653"/>
    </source>
</evidence>
<dbReference type="InterPro" id="IPR023393">
    <property type="entry name" value="START-like_dom_sf"/>
</dbReference>
<keyword evidence="4" id="KW-1185">Reference proteome</keyword>
<dbReference type="SUPFAM" id="SSF55961">
    <property type="entry name" value="Bet v1-like"/>
    <property type="match status" value="1"/>
</dbReference>
<dbReference type="CDD" id="cd07823">
    <property type="entry name" value="SRPBCC_5"/>
    <property type="match status" value="1"/>
</dbReference>
<proteinExistence type="predicted"/>
<gene>
    <name evidence="3" type="ORF">OJ997_30445</name>
</gene>
<reference evidence="3" key="1">
    <citation type="submission" date="2022-10" db="EMBL/GenBank/DDBJ databases">
        <title>The WGS of Solirubrobacter phytolaccae KCTC 29190.</title>
        <authorList>
            <person name="Jiang Z."/>
        </authorList>
    </citation>
    <scope>NUCLEOTIDE SEQUENCE</scope>
    <source>
        <strain evidence="3">KCTC 29190</strain>
    </source>
</reference>
<protein>
    <submittedName>
        <fullName evidence="3">SRPBCC family protein</fullName>
    </submittedName>
</protein>
<evidence type="ECO:0000256" key="1">
    <source>
        <dbReference type="SAM" id="MobiDB-lite"/>
    </source>
</evidence>
<name>A0A9X3NJG8_9ACTN</name>
<accession>A0A9X3NJG8</accession>
<keyword evidence="2" id="KW-1133">Transmembrane helix</keyword>
<organism evidence="3 4">
    <name type="scientific">Solirubrobacter phytolaccae</name>
    <dbReference type="NCBI Taxonomy" id="1404360"/>
    <lineage>
        <taxon>Bacteria</taxon>
        <taxon>Bacillati</taxon>
        <taxon>Actinomycetota</taxon>
        <taxon>Thermoleophilia</taxon>
        <taxon>Solirubrobacterales</taxon>
        <taxon>Solirubrobacteraceae</taxon>
        <taxon>Solirubrobacter</taxon>
    </lineage>
</organism>
<keyword evidence="2" id="KW-0472">Membrane</keyword>
<feature type="compositionally biased region" description="Polar residues" evidence="1">
    <location>
        <begin position="89"/>
        <end position="100"/>
    </location>
</feature>
<sequence length="245" mass="25365">MKLENDFTVPASIDEAWAFLLDVPRVAPCLPGASVEPETDENGSYKGTMKLKIGPITAQYKGTVKIQEADKANHKVSMRAQAKDARGQGSASATITSTMEETPEGTKVSVVTDMRVTGPAAQFGRGVMQDVSAKLMKRFADCLAEQLSGGTAASEVETAEAKPTDTPKTEDAGVPSASSGVSSAEAETKVPDASSGAPTSTTPPPRQAEDVLDLGEAAGGAVLKRALPLVGGVVALLVLIRIIRK</sequence>
<dbReference type="Gene3D" id="3.30.530.20">
    <property type="match status" value="1"/>
</dbReference>
<dbReference type="Pfam" id="PF06240">
    <property type="entry name" value="COXG"/>
    <property type="match status" value="1"/>
</dbReference>
<comment type="caution">
    <text evidence="3">The sequence shown here is derived from an EMBL/GenBank/DDBJ whole genome shotgun (WGS) entry which is preliminary data.</text>
</comment>
<dbReference type="InterPro" id="IPR010419">
    <property type="entry name" value="CO_DH_gsu"/>
</dbReference>
<feature type="region of interest" description="Disordered" evidence="1">
    <location>
        <begin position="150"/>
        <end position="208"/>
    </location>
</feature>
<dbReference type="PANTHER" id="PTHR38588:SF1">
    <property type="entry name" value="BLL0334 PROTEIN"/>
    <property type="match status" value="1"/>
</dbReference>
<dbReference type="AlphaFoldDB" id="A0A9X3NJG8"/>
<dbReference type="Proteomes" id="UP001147653">
    <property type="component" value="Unassembled WGS sequence"/>
</dbReference>
<evidence type="ECO:0000256" key="2">
    <source>
        <dbReference type="SAM" id="Phobius"/>
    </source>
</evidence>
<dbReference type="EMBL" id="JAPDDP010000082">
    <property type="protein sequence ID" value="MDA0184661.1"/>
    <property type="molecule type" value="Genomic_DNA"/>
</dbReference>
<feature type="compositionally biased region" description="Basic and acidic residues" evidence="1">
    <location>
        <begin position="159"/>
        <end position="171"/>
    </location>
</feature>
<dbReference type="PANTHER" id="PTHR38588">
    <property type="entry name" value="BLL0334 PROTEIN"/>
    <property type="match status" value="1"/>
</dbReference>
<dbReference type="RefSeq" id="WP_270029115.1">
    <property type="nucleotide sequence ID" value="NZ_JAPDDP010000082.1"/>
</dbReference>
<evidence type="ECO:0000313" key="3">
    <source>
        <dbReference type="EMBL" id="MDA0184661.1"/>
    </source>
</evidence>
<feature type="region of interest" description="Disordered" evidence="1">
    <location>
        <begin position="79"/>
        <end position="107"/>
    </location>
</feature>
<keyword evidence="2" id="KW-0812">Transmembrane</keyword>
<feature type="transmembrane region" description="Helical" evidence="2">
    <location>
        <begin position="226"/>
        <end position="243"/>
    </location>
</feature>
<feature type="compositionally biased region" description="Low complexity" evidence="1">
    <location>
        <begin position="172"/>
        <end position="200"/>
    </location>
</feature>